<keyword evidence="2" id="KW-1185">Reference proteome</keyword>
<sequence>MKYHRRRRLYGPGQRLASANLLHRSSQQLRQLQRIFRSRLPQFVSEEKLMLICQEYVARRGFLRFNWIHNQKRDQFHKANRSKFDPPGQNVTQRRNIVNICSCHSAGLSARPEFPLAFPGAGRRGGRRAPRLIYSKKISPFFCDAPIWSSSQTVGNLKIRVKRERRILSTLLEAFRKRCCQC</sequence>
<evidence type="ECO:0000313" key="1">
    <source>
        <dbReference type="EMBL" id="GBP55233.1"/>
    </source>
</evidence>
<comment type="caution">
    <text evidence="1">The sequence shown here is derived from an EMBL/GenBank/DDBJ whole genome shotgun (WGS) entry which is preliminary data.</text>
</comment>
<protein>
    <submittedName>
        <fullName evidence="1">Uncharacterized protein</fullName>
    </submittedName>
</protein>
<reference evidence="1 2" key="1">
    <citation type="journal article" date="2019" name="Commun. Biol.">
        <title>The bagworm genome reveals a unique fibroin gene that provides high tensile strength.</title>
        <authorList>
            <person name="Kono N."/>
            <person name="Nakamura H."/>
            <person name="Ohtoshi R."/>
            <person name="Tomita M."/>
            <person name="Numata K."/>
            <person name="Arakawa K."/>
        </authorList>
    </citation>
    <scope>NUCLEOTIDE SEQUENCE [LARGE SCALE GENOMIC DNA]</scope>
</reference>
<name>A0A4C1WWE4_EUMVA</name>
<organism evidence="1 2">
    <name type="scientific">Eumeta variegata</name>
    <name type="common">Bagworm moth</name>
    <name type="synonym">Eumeta japonica</name>
    <dbReference type="NCBI Taxonomy" id="151549"/>
    <lineage>
        <taxon>Eukaryota</taxon>
        <taxon>Metazoa</taxon>
        <taxon>Ecdysozoa</taxon>
        <taxon>Arthropoda</taxon>
        <taxon>Hexapoda</taxon>
        <taxon>Insecta</taxon>
        <taxon>Pterygota</taxon>
        <taxon>Neoptera</taxon>
        <taxon>Endopterygota</taxon>
        <taxon>Lepidoptera</taxon>
        <taxon>Glossata</taxon>
        <taxon>Ditrysia</taxon>
        <taxon>Tineoidea</taxon>
        <taxon>Psychidae</taxon>
        <taxon>Oiketicinae</taxon>
        <taxon>Eumeta</taxon>
    </lineage>
</organism>
<dbReference type="EMBL" id="BGZK01000663">
    <property type="protein sequence ID" value="GBP55233.1"/>
    <property type="molecule type" value="Genomic_DNA"/>
</dbReference>
<accession>A0A4C1WWE4</accession>
<dbReference type="AlphaFoldDB" id="A0A4C1WWE4"/>
<proteinExistence type="predicted"/>
<gene>
    <name evidence="1" type="ORF">EVAR_36817_1</name>
</gene>
<evidence type="ECO:0000313" key="2">
    <source>
        <dbReference type="Proteomes" id="UP000299102"/>
    </source>
</evidence>
<dbReference type="Proteomes" id="UP000299102">
    <property type="component" value="Unassembled WGS sequence"/>
</dbReference>